<keyword evidence="2" id="KW-1185">Reference proteome</keyword>
<sequence length="128" mass="14492">MSRARAALETPDDLSADDREALIEALAAAEDSLRLHPLPWAIDIHVAHIDHREGVNLYAAVSRETLMREIAEFCREYWSEIAHDRDPDTLDDEDIARIYFELHPDEYLQTDRVAIDAPPAALVTGEQS</sequence>
<dbReference type="EMBL" id="NISK01000002">
    <property type="protein sequence ID" value="OWQ97557.1"/>
    <property type="molecule type" value="Genomic_DNA"/>
</dbReference>
<proteinExistence type="predicted"/>
<evidence type="ECO:0000313" key="2">
    <source>
        <dbReference type="Proteomes" id="UP000197361"/>
    </source>
</evidence>
<reference evidence="1 2" key="1">
    <citation type="journal article" date="2010" name="Int. J. Syst. Evol. Microbiol.">
        <title>Sphingopyxis bauzanensis sp. nov., a psychrophilic bacterium isolated from soil.</title>
        <authorList>
            <person name="Zhang D.C."/>
            <person name="Liu H.C."/>
            <person name="Xin Y.H."/>
            <person name="Zhou Y.G."/>
            <person name="Schinner F."/>
            <person name="Margesin R."/>
        </authorList>
    </citation>
    <scope>NUCLEOTIDE SEQUENCE [LARGE SCALE GENOMIC DNA]</scope>
    <source>
        <strain evidence="1 2">DSM 22271</strain>
    </source>
</reference>
<dbReference type="RefSeq" id="WP_088441407.1">
    <property type="nucleotide sequence ID" value="NZ_BMMC01000013.1"/>
</dbReference>
<comment type="caution">
    <text evidence="1">The sequence shown here is derived from an EMBL/GenBank/DDBJ whole genome shotgun (WGS) entry which is preliminary data.</text>
</comment>
<dbReference type="AlphaFoldDB" id="A0A246JWU5"/>
<gene>
    <name evidence="1" type="ORF">CDQ92_11160</name>
</gene>
<organism evidence="1 2">
    <name type="scientific">Sphingopyxis bauzanensis</name>
    <dbReference type="NCBI Taxonomy" id="651663"/>
    <lineage>
        <taxon>Bacteria</taxon>
        <taxon>Pseudomonadati</taxon>
        <taxon>Pseudomonadota</taxon>
        <taxon>Alphaproteobacteria</taxon>
        <taxon>Sphingomonadales</taxon>
        <taxon>Sphingomonadaceae</taxon>
        <taxon>Sphingopyxis</taxon>
    </lineage>
</organism>
<dbReference type="OrthoDB" id="7274689at2"/>
<protein>
    <submittedName>
        <fullName evidence="1">Uncharacterized protein</fullName>
    </submittedName>
</protein>
<dbReference type="Proteomes" id="UP000197361">
    <property type="component" value="Unassembled WGS sequence"/>
</dbReference>
<name>A0A246JWU5_9SPHN</name>
<evidence type="ECO:0000313" key="1">
    <source>
        <dbReference type="EMBL" id="OWQ97557.1"/>
    </source>
</evidence>
<accession>A0A246JWU5</accession>